<dbReference type="PIRSF" id="PIRSF029730">
    <property type="entry name" value="UCP029730"/>
    <property type="match status" value="1"/>
</dbReference>
<dbReference type="Gene3D" id="3.40.630.40">
    <property type="entry name" value="Zn-dependent exopeptidases"/>
    <property type="match status" value="1"/>
</dbReference>
<dbReference type="GO" id="GO:0016787">
    <property type="term" value="F:hydrolase activity"/>
    <property type="evidence" value="ECO:0007669"/>
    <property type="project" value="UniProtKB-KW"/>
</dbReference>
<dbReference type="Pfam" id="PF05013">
    <property type="entry name" value="FGase"/>
    <property type="match status" value="1"/>
</dbReference>
<dbReference type="SUPFAM" id="SSF53187">
    <property type="entry name" value="Zn-dependent exopeptidases"/>
    <property type="match status" value="1"/>
</dbReference>
<evidence type="ECO:0000313" key="1">
    <source>
        <dbReference type="EMBL" id="CAM76476.1"/>
    </source>
</evidence>
<dbReference type="AlphaFoldDB" id="A4U0R9"/>
<organism evidence="1">
    <name type="scientific">Magnetospirillum gryphiswaldense</name>
    <dbReference type="NCBI Taxonomy" id="55518"/>
    <lineage>
        <taxon>Bacteria</taxon>
        <taxon>Pseudomonadati</taxon>
        <taxon>Pseudomonadota</taxon>
        <taxon>Alphaproteobacteria</taxon>
        <taxon>Rhodospirillales</taxon>
        <taxon>Rhodospirillaceae</taxon>
        <taxon>Magnetospirillum</taxon>
    </lineage>
</organism>
<reference evidence="1" key="1">
    <citation type="journal article" date="2007" name="J. Bacteriol.">
        <title>Comparative genome analysis of four magnetotactic bacteria reveals a complex set of group-specific genes implicated in magnetosome biomineralization and function.</title>
        <authorList>
            <person name="Richter M."/>
            <person name="Kube M."/>
            <person name="Bazylinski D.A."/>
            <person name="Lombardot T."/>
            <person name="Gloeckner F.O."/>
            <person name="Reinhardt R."/>
            <person name="Schueler D."/>
        </authorList>
    </citation>
    <scope>NUCLEOTIDE SEQUENCE</scope>
    <source>
        <strain evidence="1">MSR-1</strain>
    </source>
</reference>
<sequence>MLQFIAHPDNDPVPFQRLDATHDPSVLIVCDHASAVIPSRHGDLGLAADSLTDHVAWDIGAATISRLLAERLGCHAILAGISRLVIDCNRQPGDPSSIPHCTCGVTVPGNHNVDDAEAEARAGAWFWPYHREIGTVLGRMFRHGPVPAMISVHSFTPCMQGFQRPWQVGVLWNRDGRMALPVIDSLRQVPGLCVGDNQPYSGSEINYTLDTHAGAAGLPHVSFEIRQDLVRDEEGCRRWADILARILAPVLADPSLRRVQVF</sequence>
<keyword evidence="1" id="KW-0378">Hydrolase</keyword>
<gene>
    <name evidence="1" type="ORF">MGR_3203</name>
</gene>
<accession>A4U0R9</accession>
<dbReference type="EMBL" id="CU459003">
    <property type="protein sequence ID" value="CAM76476.1"/>
    <property type="molecule type" value="Genomic_DNA"/>
</dbReference>
<name>A4U0R9_9PROT</name>
<dbReference type="RefSeq" id="WP_234016388.1">
    <property type="nucleotide sequence ID" value="NZ_CP027527.1"/>
</dbReference>
<proteinExistence type="predicted"/>
<protein>
    <submittedName>
        <fullName evidence="1">N-formylglutamate amidohydrolase</fullName>
    </submittedName>
</protein>
<dbReference type="InterPro" id="IPR011227">
    <property type="entry name" value="UCP029730"/>
</dbReference>
<dbReference type="InterPro" id="IPR007709">
    <property type="entry name" value="N-FG_amidohydro"/>
</dbReference>